<evidence type="ECO:0000256" key="2">
    <source>
        <dbReference type="ARBA" id="ARBA00004613"/>
    </source>
</evidence>
<dbReference type="PANTHER" id="PTHR38340:SF1">
    <property type="entry name" value="S-LAYER PROTEIN"/>
    <property type="match status" value="1"/>
</dbReference>
<sequence>MDEFWPRGRAAYINLETGIAHLSPNDGSGLFYEATVRNFERIFGTEGYDIIAGSDADELFRGYGGHDLLSGRGGNDELTGGEGNDTLVGGTGADLLDSGRGVDVIRFNQLADSLPGQEDTVVKFSIKDRIDLWRVDADLTTPGNQAFVFIGGAAFSGTAGELRTEAAWNGVRLSADADGDKVADFAVTVTGVTAMARDDFIL</sequence>
<evidence type="ECO:0000256" key="1">
    <source>
        <dbReference type="ARBA" id="ARBA00001913"/>
    </source>
</evidence>
<evidence type="ECO:0000313" key="6">
    <source>
        <dbReference type="EMBL" id="KGM34951.1"/>
    </source>
</evidence>
<proteinExistence type="predicted"/>
<dbReference type="Pfam" id="PF00353">
    <property type="entry name" value="HemolysinCabind"/>
    <property type="match status" value="1"/>
</dbReference>
<accession>A0A0A0D8C7</accession>
<dbReference type="Gene3D" id="2.150.10.10">
    <property type="entry name" value="Serralysin-like metalloprotease, C-terminal"/>
    <property type="match status" value="1"/>
</dbReference>
<feature type="domain" description="Peptidase M10 serralysin C-terminal" evidence="5">
    <location>
        <begin position="79"/>
        <end position="201"/>
    </location>
</feature>
<dbReference type="EMBL" id="JANX01000058">
    <property type="protein sequence ID" value="KGM34951.1"/>
    <property type="molecule type" value="Genomic_DNA"/>
</dbReference>
<dbReference type="GO" id="GO:0005615">
    <property type="term" value="C:extracellular space"/>
    <property type="evidence" value="ECO:0007669"/>
    <property type="project" value="InterPro"/>
</dbReference>
<evidence type="ECO:0000256" key="3">
    <source>
        <dbReference type="ARBA" id="ARBA00022525"/>
    </source>
</evidence>
<dbReference type="PROSITE" id="PS00330">
    <property type="entry name" value="HEMOLYSIN_CALCIUM"/>
    <property type="match status" value="2"/>
</dbReference>
<gene>
    <name evidence="6" type="ORF">P409_07380</name>
</gene>
<dbReference type="PRINTS" id="PR00313">
    <property type="entry name" value="CABNDNGRPT"/>
</dbReference>
<dbReference type="InterPro" id="IPR050557">
    <property type="entry name" value="RTX_toxin/Mannuronan_C5-epim"/>
</dbReference>
<dbReference type="SUPFAM" id="SSF51120">
    <property type="entry name" value="beta-Roll"/>
    <property type="match status" value="1"/>
</dbReference>
<dbReference type="InterPro" id="IPR013858">
    <property type="entry name" value="Peptidase_M10B_C"/>
</dbReference>
<evidence type="ECO:0000259" key="5">
    <source>
        <dbReference type="Pfam" id="PF08548"/>
    </source>
</evidence>
<keyword evidence="4" id="KW-0677">Repeat</keyword>
<dbReference type="Pfam" id="PF08548">
    <property type="entry name" value="Peptidase_M10_C"/>
    <property type="match status" value="1"/>
</dbReference>
<comment type="cofactor">
    <cofactor evidence="1">
        <name>Ca(2+)</name>
        <dbReference type="ChEBI" id="CHEBI:29108"/>
    </cofactor>
</comment>
<organism evidence="6 7">
    <name type="scientific">Inquilinus limosus MP06</name>
    <dbReference type="NCBI Taxonomy" id="1398085"/>
    <lineage>
        <taxon>Bacteria</taxon>
        <taxon>Pseudomonadati</taxon>
        <taxon>Pseudomonadota</taxon>
        <taxon>Alphaproteobacteria</taxon>
        <taxon>Rhodospirillales</taxon>
        <taxon>Rhodospirillaceae</taxon>
        <taxon>Inquilinus</taxon>
    </lineage>
</organism>
<comment type="caution">
    <text evidence="6">The sequence shown here is derived from an EMBL/GenBank/DDBJ whole genome shotgun (WGS) entry which is preliminary data.</text>
</comment>
<comment type="subcellular location">
    <subcellularLocation>
        <location evidence="2">Secreted</location>
    </subcellularLocation>
</comment>
<dbReference type="GO" id="GO:0005509">
    <property type="term" value="F:calcium ion binding"/>
    <property type="evidence" value="ECO:0007669"/>
    <property type="project" value="InterPro"/>
</dbReference>
<evidence type="ECO:0000256" key="4">
    <source>
        <dbReference type="ARBA" id="ARBA00022737"/>
    </source>
</evidence>
<dbReference type="InterPro" id="IPR018511">
    <property type="entry name" value="Hemolysin-typ_Ca-bd_CS"/>
</dbReference>
<name>A0A0A0D8C7_9PROT</name>
<keyword evidence="3" id="KW-0964">Secreted</keyword>
<reference evidence="6 7" key="1">
    <citation type="submission" date="2014-01" db="EMBL/GenBank/DDBJ databases">
        <title>Genome sequence determination for a cystic fibrosis isolate, Inquilinus limosus.</title>
        <authorList>
            <person name="Pino M."/>
            <person name="Di Conza J."/>
            <person name="Gutkind G."/>
        </authorList>
    </citation>
    <scope>NUCLEOTIDE SEQUENCE [LARGE SCALE GENOMIC DNA]</scope>
    <source>
        <strain evidence="6 7">MP06</strain>
    </source>
</reference>
<dbReference type="InterPro" id="IPR011049">
    <property type="entry name" value="Serralysin-like_metalloprot_C"/>
</dbReference>
<dbReference type="AlphaFoldDB" id="A0A0A0D8C7"/>
<dbReference type="Proteomes" id="UP000029995">
    <property type="component" value="Unassembled WGS sequence"/>
</dbReference>
<dbReference type="PANTHER" id="PTHR38340">
    <property type="entry name" value="S-LAYER PROTEIN"/>
    <property type="match status" value="1"/>
</dbReference>
<dbReference type="InterPro" id="IPR001343">
    <property type="entry name" value="Hemolysn_Ca-bd"/>
</dbReference>
<protein>
    <recommendedName>
        <fullName evidence="5">Peptidase M10 serralysin C-terminal domain-containing protein</fullName>
    </recommendedName>
</protein>
<evidence type="ECO:0000313" key="7">
    <source>
        <dbReference type="Proteomes" id="UP000029995"/>
    </source>
</evidence>